<dbReference type="GO" id="GO:0006352">
    <property type="term" value="P:DNA-templated transcription initiation"/>
    <property type="evidence" value="ECO:0007669"/>
    <property type="project" value="InterPro"/>
</dbReference>
<feature type="domain" description="RNA polymerase sigma-70 region 4" evidence="2">
    <location>
        <begin position="24"/>
        <end position="52"/>
    </location>
</feature>
<dbReference type="AlphaFoldDB" id="A0A5B8U5L3"/>
<evidence type="ECO:0000259" key="2">
    <source>
        <dbReference type="Pfam" id="PF04545"/>
    </source>
</evidence>
<dbReference type="KEGG" id="bsol:FSW04_12335"/>
<dbReference type="InterPro" id="IPR036388">
    <property type="entry name" value="WH-like_DNA-bd_sf"/>
</dbReference>
<gene>
    <name evidence="3" type="ORF">FSW04_12335</name>
</gene>
<evidence type="ECO:0000313" key="3">
    <source>
        <dbReference type="EMBL" id="QEC48277.1"/>
    </source>
</evidence>
<dbReference type="EMBL" id="CP042430">
    <property type="protein sequence ID" value="QEC48277.1"/>
    <property type="molecule type" value="Genomic_DNA"/>
</dbReference>
<dbReference type="InterPro" id="IPR007630">
    <property type="entry name" value="RNA_pol_sigma70_r4"/>
</dbReference>
<evidence type="ECO:0000313" key="4">
    <source>
        <dbReference type="Proteomes" id="UP000321805"/>
    </source>
</evidence>
<protein>
    <recommendedName>
        <fullName evidence="2">RNA polymerase sigma-70 region 4 domain-containing protein</fullName>
    </recommendedName>
</protein>
<feature type="region of interest" description="Disordered" evidence="1">
    <location>
        <begin position="1"/>
        <end position="30"/>
    </location>
</feature>
<evidence type="ECO:0000256" key="1">
    <source>
        <dbReference type="SAM" id="MobiDB-lite"/>
    </source>
</evidence>
<accession>A0A5B8U5L3</accession>
<dbReference type="GO" id="GO:0003700">
    <property type="term" value="F:DNA-binding transcription factor activity"/>
    <property type="evidence" value="ECO:0007669"/>
    <property type="project" value="InterPro"/>
</dbReference>
<dbReference type="Gene3D" id="1.10.10.10">
    <property type="entry name" value="Winged helix-like DNA-binding domain superfamily/Winged helix DNA-binding domain"/>
    <property type="match status" value="1"/>
</dbReference>
<keyword evidence="4" id="KW-1185">Reference proteome</keyword>
<proteinExistence type="predicted"/>
<organism evidence="3 4">
    <name type="scientific">Baekduia soli</name>
    <dbReference type="NCBI Taxonomy" id="496014"/>
    <lineage>
        <taxon>Bacteria</taxon>
        <taxon>Bacillati</taxon>
        <taxon>Actinomycetota</taxon>
        <taxon>Thermoleophilia</taxon>
        <taxon>Solirubrobacterales</taxon>
        <taxon>Baekduiaceae</taxon>
        <taxon>Baekduia</taxon>
    </lineage>
</organism>
<name>A0A5B8U5L3_9ACTN</name>
<feature type="region of interest" description="Disordered" evidence="1">
    <location>
        <begin position="57"/>
        <end position="87"/>
    </location>
</feature>
<dbReference type="Pfam" id="PF04545">
    <property type="entry name" value="Sigma70_r4"/>
    <property type="match status" value="1"/>
</dbReference>
<dbReference type="Proteomes" id="UP000321805">
    <property type="component" value="Chromosome"/>
</dbReference>
<sequence length="87" mass="9119">MGDHGVGDAGHERAEERATPTPPLDRLPAHERMIPRLRFARGLTQAEIGDILIGAPAPRAAASGARRRHRRDGGGGGLGTPRVAQGT</sequence>
<reference evidence="3 4" key="1">
    <citation type="journal article" date="2018" name="J. Microbiol.">
        <title>Baekduia soli gen. nov., sp. nov., a novel bacterium isolated from the soil of Baekdu Mountain and proposal of a novel family name, Baekduiaceae fam. nov.</title>
        <authorList>
            <person name="An D.S."/>
            <person name="Siddiqi M.Z."/>
            <person name="Kim K.H."/>
            <person name="Yu H.S."/>
            <person name="Im W.T."/>
        </authorList>
    </citation>
    <scope>NUCLEOTIDE SEQUENCE [LARGE SCALE GENOMIC DNA]</scope>
    <source>
        <strain evidence="3 4">BR7-21</strain>
    </source>
</reference>
<feature type="compositionally biased region" description="Basic and acidic residues" evidence="1">
    <location>
        <begin position="1"/>
        <end position="18"/>
    </location>
</feature>